<evidence type="ECO:0000313" key="3">
    <source>
        <dbReference type="EMBL" id="CAX69449.1"/>
    </source>
</evidence>
<feature type="compositionally biased region" description="Basic and acidic residues" evidence="1">
    <location>
        <begin position="210"/>
        <end position="223"/>
    </location>
</feature>
<dbReference type="EMBL" id="FN313715">
    <property type="protein sequence ID" value="CAX69449.1"/>
    <property type="molecule type" value="mRNA"/>
</dbReference>
<dbReference type="Pfam" id="PF08034">
    <property type="entry name" value="TES"/>
    <property type="match status" value="1"/>
</dbReference>
<feature type="compositionally biased region" description="Basic and acidic residues" evidence="1">
    <location>
        <begin position="54"/>
        <end position="70"/>
    </location>
</feature>
<protein>
    <recommendedName>
        <fullName evidence="4">Trematode Eggshell Synthesis,domain-containing protein</fullName>
    </recommendedName>
</protein>
<evidence type="ECO:0000256" key="1">
    <source>
        <dbReference type="SAM" id="MobiDB-lite"/>
    </source>
</evidence>
<accession>C1L421</accession>
<dbReference type="InterPro" id="IPR012615">
    <property type="entry name" value="TES"/>
</dbReference>
<feature type="compositionally biased region" description="Basic and acidic residues" evidence="1">
    <location>
        <begin position="30"/>
        <end position="44"/>
    </location>
</feature>
<feature type="region of interest" description="Disordered" evidence="1">
    <location>
        <begin position="184"/>
        <end position="223"/>
    </location>
</feature>
<dbReference type="AlphaFoldDB" id="C1L421"/>
<name>C1L421_SCHJA</name>
<feature type="signal peptide" evidence="2">
    <location>
        <begin position="1"/>
        <end position="18"/>
    </location>
</feature>
<keyword evidence="2" id="KW-0732">Signal</keyword>
<feature type="compositionally biased region" description="Polar residues" evidence="1">
    <location>
        <begin position="184"/>
        <end position="209"/>
    </location>
</feature>
<feature type="region of interest" description="Disordered" evidence="1">
    <location>
        <begin position="23"/>
        <end position="79"/>
    </location>
</feature>
<evidence type="ECO:0008006" key="4">
    <source>
        <dbReference type="Google" id="ProtNLM"/>
    </source>
</evidence>
<sequence length="223" mass="25526">MGIKIKFMFLMTVLIVRTICPTTPRLPGLEGERGRDTNGQRNDRSMTSSSGGSIKDKRSDHSSTKEKNDISTESMFGSSTSRYRYRKTKDFKAKGKLRSRGIGKYGKMSSASTDFVVEGKIGKYGHRKPLKSKFKTRGKEKKYSRKISDNRFDIKGDLYERRQHEGIGDYQANGSYINVKLKTHQQNGSKNKTRQNSGSKSHTNSSTQRENSRWDEQRRNTFN</sequence>
<organism evidence="3">
    <name type="scientific">Schistosoma japonicum</name>
    <name type="common">Blood fluke</name>
    <dbReference type="NCBI Taxonomy" id="6182"/>
    <lineage>
        <taxon>Eukaryota</taxon>
        <taxon>Metazoa</taxon>
        <taxon>Spiralia</taxon>
        <taxon>Lophotrochozoa</taxon>
        <taxon>Platyhelminthes</taxon>
        <taxon>Trematoda</taxon>
        <taxon>Digenea</taxon>
        <taxon>Strigeidida</taxon>
        <taxon>Schistosomatoidea</taxon>
        <taxon>Schistosomatidae</taxon>
        <taxon>Schistosoma</taxon>
    </lineage>
</organism>
<reference evidence="3" key="1">
    <citation type="journal article" date="2009" name="Nature">
        <title>The Schistosoma japonicum genome reveals features of host-parasite interplay.</title>
        <authorList>
            <person name="Liu F."/>
            <person name="Zhou Y."/>
            <person name="Wang Z.Q."/>
            <person name="Lu G."/>
            <person name="Zheng H."/>
            <person name="Brindley P.J."/>
            <person name="McManus D.P."/>
            <person name="Blair D."/>
            <person name="Zhang Q.H."/>
            <person name="Zhong Y."/>
            <person name="Wang S."/>
            <person name="Han Z.G."/>
            <person name="Chen Z."/>
        </authorList>
    </citation>
    <scope>NUCLEOTIDE SEQUENCE</scope>
    <source>
        <strain evidence="3">Anhui</strain>
    </source>
</reference>
<feature type="chain" id="PRO_5002910001" description="Trematode Eggshell Synthesis,domain-containing protein" evidence="2">
    <location>
        <begin position="19"/>
        <end position="223"/>
    </location>
</feature>
<evidence type="ECO:0000256" key="2">
    <source>
        <dbReference type="SAM" id="SignalP"/>
    </source>
</evidence>
<reference evidence="3" key="2">
    <citation type="submission" date="2009-03" db="EMBL/GenBank/DDBJ databases">
        <authorList>
            <person name="Gang L."/>
        </authorList>
    </citation>
    <scope>NUCLEOTIDE SEQUENCE</scope>
    <source>
        <strain evidence="3">Anhui</strain>
    </source>
</reference>
<proteinExistence type="evidence at transcript level"/>